<dbReference type="GO" id="GO:0006631">
    <property type="term" value="P:fatty acid metabolic process"/>
    <property type="evidence" value="ECO:0007669"/>
    <property type="project" value="TreeGrafter"/>
</dbReference>
<dbReference type="AlphaFoldDB" id="A0A7I8WAP1"/>
<evidence type="ECO:0000313" key="2">
    <source>
        <dbReference type="EMBL" id="CAD5125190.1"/>
    </source>
</evidence>
<dbReference type="Gene3D" id="2.60.120.590">
    <property type="entry name" value="Alpha-ketoglutarate-dependent dioxygenase AlkB-like"/>
    <property type="match status" value="1"/>
</dbReference>
<protein>
    <submittedName>
        <fullName evidence="2">DgyrCDS13432</fullName>
    </submittedName>
</protein>
<dbReference type="OrthoDB" id="28127at2759"/>
<proteinExistence type="predicted"/>
<dbReference type="EMBL" id="CAJFCJ010000025">
    <property type="protein sequence ID" value="CAD5125190.1"/>
    <property type="molecule type" value="Genomic_DNA"/>
</dbReference>
<reference evidence="2 3" key="1">
    <citation type="submission" date="2020-08" db="EMBL/GenBank/DDBJ databases">
        <authorList>
            <person name="Hejnol A."/>
        </authorList>
    </citation>
    <scope>NUCLEOTIDE SEQUENCE [LARGE SCALE GENOMIC DNA]</scope>
</reference>
<keyword evidence="3" id="KW-1185">Reference proteome</keyword>
<accession>A0A7I8WAP1</accession>
<comment type="cofactor">
    <cofactor evidence="1">
        <name>Fe(2+)</name>
        <dbReference type="ChEBI" id="CHEBI:29033"/>
    </cofactor>
</comment>
<dbReference type="InterPro" id="IPR032870">
    <property type="entry name" value="ALKBH7-like"/>
</dbReference>
<dbReference type="PANTHER" id="PTHR21052:SF0">
    <property type="entry name" value="ALPHA-KETOGLUTARATE-DEPENDENT DIOXYGENASE ALKB HOMOLOG 7, MITOCHONDRIAL"/>
    <property type="match status" value="1"/>
</dbReference>
<dbReference type="GO" id="GO:0006974">
    <property type="term" value="P:DNA damage response"/>
    <property type="evidence" value="ECO:0007669"/>
    <property type="project" value="InterPro"/>
</dbReference>
<dbReference type="PANTHER" id="PTHR21052">
    <property type="entry name" value="SPERMATOGENESIS ASSOCIATED 11-RELATED"/>
    <property type="match status" value="1"/>
</dbReference>
<evidence type="ECO:0000256" key="1">
    <source>
        <dbReference type="ARBA" id="ARBA00001954"/>
    </source>
</evidence>
<dbReference type="SUPFAM" id="SSF51197">
    <property type="entry name" value="Clavaminate synthase-like"/>
    <property type="match status" value="1"/>
</dbReference>
<dbReference type="Proteomes" id="UP000549394">
    <property type="component" value="Unassembled WGS sequence"/>
</dbReference>
<evidence type="ECO:0000313" key="3">
    <source>
        <dbReference type="Proteomes" id="UP000549394"/>
    </source>
</evidence>
<gene>
    <name evidence="2" type="ORF">DGYR_LOCUS12612</name>
</gene>
<dbReference type="InterPro" id="IPR037151">
    <property type="entry name" value="AlkB-like_sf"/>
</dbReference>
<dbReference type="GO" id="GO:0005759">
    <property type="term" value="C:mitochondrial matrix"/>
    <property type="evidence" value="ECO:0007669"/>
    <property type="project" value="TreeGrafter"/>
</dbReference>
<comment type="caution">
    <text evidence="2">The sequence shown here is derived from an EMBL/GenBank/DDBJ whole genome shotgun (WGS) entry which is preliminary data.</text>
</comment>
<organism evidence="2 3">
    <name type="scientific">Dimorphilus gyrociliatus</name>
    <dbReference type="NCBI Taxonomy" id="2664684"/>
    <lineage>
        <taxon>Eukaryota</taxon>
        <taxon>Metazoa</taxon>
        <taxon>Spiralia</taxon>
        <taxon>Lophotrochozoa</taxon>
        <taxon>Annelida</taxon>
        <taxon>Polychaeta</taxon>
        <taxon>Polychaeta incertae sedis</taxon>
        <taxon>Dinophilidae</taxon>
        <taxon>Dimorphilus</taxon>
    </lineage>
</organism>
<name>A0A7I8WAP1_9ANNE</name>
<sequence length="136" mass="16061">MLIFKDFITVEEEDNLLRELEVHLKRLRYEYDHWDDAIHGYRETERKSWKKENQTIVDRIRNVAFEENSKLLPLVHVLDLSKDGWIKPHVDSVKFCGDTIAGISLLSSAVMRLINEGDKTKFGDVLLERRSLYVMK</sequence>